<dbReference type="InterPro" id="IPR011008">
    <property type="entry name" value="Dimeric_a/b-barrel"/>
</dbReference>
<dbReference type="EMBL" id="FOWR01000007">
    <property type="protein sequence ID" value="SFP06685.1"/>
    <property type="molecule type" value="Genomic_DNA"/>
</dbReference>
<evidence type="ECO:0000313" key="1">
    <source>
        <dbReference type="EMBL" id="SFP06685.1"/>
    </source>
</evidence>
<dbReference type="AlphaFoldDB" id="A0A1I5MAV6"/>
<evidence type="ECO:0008006" key="3">
    <source>
        <dbReference type="Google" id="ProtNLM"/>
    </source>
</evidence>
<dbReference type="SUPFAM" id="SSF54909">
    <property type="entry name" value="Dimeric alpha+beta barrel"/>
    <property type="match status" value="1"/>
</dbReference>
<dbReference type="RefSeq" id="WP_017010126.1">
    <property type="nucleotide sequence ID" value="NZ_FOWR01000007.1"/>
</dbReference>
<dbReference type="GeneID" id="35872218"/>
<dbReference type="OrthoDB" id="1445730at2"/>
<accession>A0A1I5MAV6</accession>
<evidence type="ECO:0000313" key="2">
    <source>
        <dbReference type="Proteomes" id="UP000182692"/>
    </source>
</evidence>
<proteinExistence type="predicted"/>
<reference evidence="1 2" key="1">
    <citation type="submission" date="2016-10" db="EMBL/GenBank/DDBJ databases">
        <authorList>
            <person name="de Groot N.N."/>
        </authorList>
    </citation>
    <scope>NUCLEOTIDE SEQUENCE [LARGE SCALE GENOMIC DNA]</scope>
    <source>
        <strain evidence="1 2">DSM 15893</strain>
    </source>
</reference>
<gene>
    <name evidence="1" type="ORF">SAMN03084138_01246</name>
</gene>
<sequence length="108" mass="12038">MNLKDYVVETVTWQAKQGVSTEDMSAAIDDMLVDLKTLPGFLHESLCQASNGDWMQLYYWETEHDAQQSSALMAEKTSFLQLLSLIAPDSVAIKVYTPVQASSEIAFT</sequence>
<organism evidence="1 2">
    <name type="scientific">Enterovibrio norvegicus DSM 15893</name>
    <dbReference type="NCBI Taxonomy" id="1121869"/>
    <lineage>
        <taxon>Bacteria</taxon>
        <taxon>Pseudomonadati</taxon>
        <taxon>Pseudomonadota</taxon>
        <taxon>Gammaproteobacteria</taxon>
        <taxon>Vibrionales</taxon>
        <taxon>Vibrionaceae</taxon>
        <taxon>Enterovibrio</taxon>
    </lineage>
</organism>
<dbReference type="Gene3D" id="3.30.70.100">
    <property type="match status" value="1"/>
</dbReference>
<dbReference type="Proteomes" id="UP000182692">
    <property type="component" value="Unassembled WGS sequence"/>
</dbReference>
<name>A0A1I5MAV6_9GAMM</name>
<protein>
    <recommendedName>
        <fullName evidence="3">Antibiotic biosynthesis monooxygenase</fullName>
    </recommendedName>
</protein>